<sequence length="106" mass="11854">MGVAVGSTNASRHNEFTSTRVSESPSTKAADAIPDNEYNDMDVETNRLTCRNSLDAESEVTKVNNLIIFVFELLIDYNFCTKFPSALQTTPSCGKYKMRRKTMQSC</sequence>
<feature type="region of interest" description="Disordered" evidence="1">
    <location>
        <begin position="1"/>
        <end position="38"/>
    </location>
</feature>
<keyword evidence="3" id="KW-1185">Reference proteome</keyword>
<dbReference type="KEGG" id="qsa:O6P43_013465"/>
<name>A0AAD7LSH6_QUISA</name>
<accession>A0AAD7LSH6</accession>
<organism evidence="2 3">
    <name type="scientific">Quillaja saponaria</name>
    <name type="common">Soap bark tree</name>
    <dbReference type="NCBI Taxonomy" id="32244"/>
    <lineage>
        <taxon>Eukaryota</taxon>
        <taxon>Viridiplantae</taxon>
        <taxon>Streptophyta</taxon>
        <taxon>Embryophyta</taxon>
        <taxon>Tracheophyta</taxon>
        <taxon>Spermatophyta</taxon>
        <taxon>Magnoliopsida</taxon>
        <taxon>eudicotyledons</taxon>
        <taxon>Gunneridae</taxon>
        <taxon>Pentapetalae</taxon>
        <taxon>rosids</taxon>
        <taxon>fabids</taxon>
        <taxon>Fabales</taxon>
        <taxon>Quillajaceae</taxon>
        <taxon>Quillaja</taxon>
    </lineage>
</organism>
<evidence type="ECO:0000313" key="3">
    <source>
        <dbReference type="Proteomes" id="UP001163823"/>
    </source>
</evidence>
<dbReference type="AlphaFoldDB" id="A0AAD7LSH6"/>
<comment type="caution">
    <text evidence="2">The sequence shown here is derived from an EMBL/GenBank/DDBJ whole genome shotgun (WGS) entry which is preliminary data.</text>
</comment>
<reference evidence="2" key="1">
    <citation type="journal article" date="2023" name="Science">
        <title>Elucidation of the pathway for biosynthesis of saponin adjuvants from the soapbark tree.</title>
        <authorList>
            <person name="Reed J."/>
            <person name="Orme A."/>
            <person name="El-Demerdash A."/>
            <person name="Owen C."/>
            <person name="Martin L.B.B."/>
            <person name="Misra R.C."/>
            <person name="Kikuchi S."/>
            <person name="Rejzek M."/>
            <person name="Martin A.C."/>
            <person name="Harkess A."/>
            <person name="Leebens-Mack J."/>
            <person name="Louveau T."/>
            <person name="Stephenson M.J."/>
            <person name="Osbourn A."/>
        </authorList>
    </citation>
    <scope>NUCLEOTIDE SEQUENCE</scope>
    <source>
        <strain evidence="2">S10</strain>
    </source>
</reference>
<gene>
    <name evidence="2" type="ORF">O6P43_013465</name>
</gene>
<dbReference type="EMBL" id="JARAOO010000006">
    <property type="protein sequence ID" value="KAJ7963516.1"/>
    <property type="molecule type" value="Genomic_DNA"/>
</dbReference>
<feature type="compositionally biased region" description="Polar residues" evidence="1">
    <location>
        <begin position="1"/>
        <end position="27"/>
    </location>
</feature>
<proteinExistence type="predicted"/>
<evidence type="ECO:0000313" key="2">
    <source>
        <dbReference type="EMBL" id="KAJ7963516.1"/>
    </source>
</evidence>
<evidence type="ECO:0000256" key="1">
    <source>
        <dbReference type="SAM" id="MobiDB-lite"/>
    </source>
</evidence>
<dbReference type="Proteomes" id="UP001163823">
    <property type="component" value="Chromosome 6"/>
</dbReference>
<protein>
    <submittedName>
        <fullName evidence="2">Uncharacterized protein</fullName>
    </submittedName>
</protein>